<name>A0AAW3T3W1_9MICO</name>
<evidence type="ECO:0000259" key="1">
    <source>
        <dbReference type="Pfam" id="PF03235"/>
    </source>
</evidence>
<dbReference type="Proteomes" id="UP000590225">
    <property type="component" value="Unassembled WGS sequence"/>
</dbReference>
<dbReference type="Pfam" id="PF07510">
    <property type="entry name" value="GmrSD_C"/>
    <property type="match status" value="1"/>
</dbReference>
<dbReference type="PANTHER" id="PTHR35149:SF2">
    <property type="entry name" value="DUF262 DOMAIN-CONTAINING PROTEIN"/>
    <property type="match status" value="1"/>
</dbReference>
<dbReference type="InterPro" id="IPR004919">
    <property type="entry name" value="GmrSD_N"/>
</dbReference>
<proteinExistence type="predicted"/>
<dbReference type="RefSeq" id="WP_182515519.1">
    <property type="nucleotide sequence ID" value="NZ_JACGXP010000002.1"/>
</dbReference>
<dbReference type="InterPro" id="IPR011089">
    <property type="entry name" value="GmrSD_C"/>
</dbReference>
<dbReference type="Pfam" id="PF03235">
    <property type="entry name" value="GmrSD_N"/>
    <property type="match status" value="1"/>
</dbReference>
<evidence type="ECO:0008006" key="5">
    <source>
        <dbReference type="Google" id="ProtNLM"/>
    </source>
</evidence>
<feature type="domain" description="GmrSD restriction endonucleases N-terminal" evidence="1">
    <location>
        <begin position="9"/>
        <end position="226"/>
    </location>
</feature>
<reference evidence="3 4" key="1">
    <citation type="submission" date="2020-07" db="EMBL/GenBank/DDBJ databases">
        <title>Above-ground endophytic microbial communities from plants in different locations in the United States.</title>
        <authorList>
            <person name="Frank C."/>
        </authorList>
    </citation>
    <scope>NUCLEOTIDE SEQUENCE [LARGE SCALE GENOMIC DNA]</scope>
    <source>
        <strain evidence="3 4">WPL5_2</strain>
    </source>
</reference>
<dbReference type="AlphaFoldDB" id="A0AAW3T3W1"/>
<evidence type="ECO:0000313" key="4">
    <source>
        <dbReference type="Proteomes" id="UP000590225"/>
    </source>
</evidence>
<feature type="domain" description="GmrSD restriction endonucleases C-terminal" evidence="2">
    <location>
        <begin position="419"/>
        <end position="560"/>
    </location>
</feature>
<organism evidence="3 4">
    <name type="scientific">Curtobacterium pusillum</name>
    <dbReference type="NCBI Taxonomy" id="69373"/>
    <lineage>
        <taxon>Bacteria</taxon>
        <taxon>Bacillati</taxon>
        <taxon>Actinomycetota</taxon>
        <taxon>Actinomycetes</taxon>
        <taxon>Micrococcales</taxon>
        <taxon>Microbacteriaceae</taxon>
        <taxon>Curtobacterium</taxon>
    </lineage>
</organism>
<comment type="caution">
    <text evidence="3">The sequence shown here is derived from an EMBL/GenBank/DDBJ whole genome shotgun (WGS) entry which is preliminary data.</text>
</comment>
<dbReference type="PANTHER" id="PTHR35149">
    <property type="entry name" value="SLL5132 PROTEIN"/>
    <property type="match status" value="1"/>
</dbReference>
<gene>
    <name evidence="3" type="ORF">FHW23_001162</name>
</gene>
<protein>
    <recommendedName>
        <fullName evidence="5">DUF262 domain-containing protein</fullName>
    </recommendedName>
</protein>
<dbReference type="EMBL" id="JACGXP010000002">
    <property type="protein sequence ID" value="MBA8989916.1"/>
    <property type="molecule type" value="Genomic_DNA"/>
</dbReference>
<accession>A0AAW3T3W1</accession>
<evidence type="ECO:0000313" key="3">
    <source>
        <dbReference type="EMBL" id="MBA8989916.1"/>
    </source>
</evidence>
<sequence>MKAEEVTAEKLFDGGQQLLIPLWQRRYSWTKNDWEDLWRDLLRVHNGEASSHFIGSVVLHQLRWGGMPSEAKRYSVVDGQQRITTLTILVCAIRDRIARLAPDMEARASIQADYTSQLLSNSNLKEGHQERLILQEYDRGALSALVSGTMPSDGQSSIADAYSFFTDQLVTFTQDQAVRLLSNILIDLDAVWVMLDAKDNAHRVFQTLNAGGKPLRQVDLIRNYFFLLLGEKGDEFYESQWKILETDLSARELDEFFVAWTVSQGFSGARGSLFSYFQRELSVVEENPPAVAAYGRELIEASRYFQWIRRPEDCPYKAVRRSLTDLSNWGTLPFEGLILLLLRKLASAEMSEGDVADGLEIILGFVARRMLAGYEPNVHKSIAVGVAAKIAGQRKQAGSDTVDYIRFKLSTGTDVQSWPNDQHVLERVGSLPMYAPSRRAWTFLILERINRKLFEYEKHAPAALDRSAYSIEHIMPQHLTGAWEADLIKWGVSSPSALHSSRVHALGNLTLSPINSELSDRSFEEKISMLADDSLRLNQELGSGSTWTGVRIDERSHSLASRALEAFVGPLSESEIAAQHFDELLSEAPEQVDDDLEEDNDLA</sequence>
<evidence type="ECO:0000259" key="2">
    <source>
        <dbReference type="Pfam" id="PF07510"/>
    </source>
</evidence>